<gene>
    <name evidence="2" type="ORF">GTQ45_06970</name>
</gene>
<comment type="caution">
    <text evidence="2">The sequence shown here is derived from an EMBL/GenBank/DDBJ whole genome shotgun (WGS) entry which is preliminary data.</text>
</comment>
<dbReference type="AlphaFoldDB" id="A0A845QAB4"/>
<dbReference type="EMBL" id="WXYQ01000005">
    <property type="protein sequence ID" value="NBG95472.1"/>
    <property type="molecule type" value="Genomic_DNA"/>
</dbReference>
<organism evidence="2 3">
    <name type="scientific">Pyruvatibacter mobilis</name>
    <dbReference type="NCBI Taxonomy" id="1712261"/>
    <lineage>
        <taxon>Bacteria</taxon>
        <taxon>Pseudomonadati</taxon>
        <taxon>Pseudomonadota</taxon>
        <taxon>Alphaproteobacteria</taxon>
        <taxon>Hyphomicrobiales</taxon>
        <taxon>Parvibaculaceae</taxon>
        <taxon>Pyruvatibacter</taxon>
    </lineage>
</organism>
<protein>
    <submittedName>
        <fullName evidence="2">PadR family transcriptional regulator</fullName>
    </submittedName>
</protein>
<dbReference type="OrthoDB" id="3186544at2"/>
<dbReference type="InterPro" id="IPR036388">
    <property type="entry name" value="WH-like_DNA-bd_sf"/>
</dbReference>
<dbReference type="PANTHER" id="PTHR43252">
    <property type="entry name" value="TRANSCRIPTIONAL REGULATOR YQJI"/>
    <property type="match status" value="1"/>
</dbReference>
<dbReference type="GeneID" id="300655063"/>
<evidence type="ECO:0000259" key="1">
    <source>
        <dbReference type="Pfam" id="PF03551"/>
    </source>
</evidence>
<dbReference type="InterPro" id="IPR036390">
    <property type="entry name" value="WH_DNA-bd_sf"/>
</dbReference>
<dbReference type="SUPFAM" id="SSF46785">
    <property type="entry name" value="Winged helix' DNA-binding domain"/>
    <property type="match status" value="1"/>
</dbReference>
<dbReference type="Gene3D" id="1.10.10.10">
    <property type="entry name" value="Winged helix-like DNA-binding domain superfamily/Winged helix DNA-binding domain"/>
    <property type="match status" value="1"/>
</dbReference>
<feature type="domain" description="Transcription regulator PadR N-terminal" evidence="1">
    <location>
        <begin position="8"/>
        <end position="81"/>
    </location>
</feature>
<dbReference type="Gene3D" id="6.10.140.1570">
    <property type="match status" value="1"/>
</dbReference>
<proteinExistence type="predicted"/>
<evidence type="ECO:0000313" key="2">
    <source>
        <dbReference type="EMBL" id="NBG95472.1"/>
    </source>
</evidence>
<evidence type="ECO:0000313" key="3">
    <source>
        <dbReference type="Proteomes" id="UP000470384"/>
    </source>
</evidence>
<dbReference type="InterPro" id="IPR005149">
    <property type="entry name" value="Tscrpt_reg_PadR_N"/>
</dbReference>
<dbReference type="RefSeq" id="WP_160587446.1">
    <property type="nucleotide sequence ID" value="NZ_BMHN01000001.1"/>
</dbReference>
<reference evidence="2 3" key="1">
    <citation type="journal article" date="2016" name="Int. J. Syst. Evol. Microbiol.">
        <title>Pyruvatibacter mobilis gen. nov., sp. nov., a marine bacterium from the culture broth of Picochlorum sp. 122.</title>
        <authorList>
            <person name="Wang G."/>
            <person name="Tang M."/>
            <person name="Wu H."/>
            <person name="Dai S."/>
            <person name="Li T."/>
            <person name="Chen C."/>
            <person name="He H."/>
            <person name="Fan J."/>
            <person name="Xiang W."/>
            <person name="Li X."/>
        </authorList>
    </citation>
    <scope>NUCLEOTIDE SEQUENCE [LARGE SCALE GENOMIC DNA]</scope>
    <source>
        <strain evidence="2 3">GYP-11</strain>
    </source>
</reference>
<dbReference type="Pfam" id="PF03551">
    <property type="entry name" value="PadR"/>
    <property type="match status" value="1"/>
</dbReference>
<dbReference type="Proteomes" id="UP000470384">
    <property type="component" value="Unassembled WGS sequence"/>
</dbReference>
<keyword evidence="3" id="KW-1185">Reference proteome</keyword>
<accession>A0A845QAB4</accession>
<dbReference type="PANTHER" id="PTHR43252:SF6">
    <property type="entry name" value="NEGATIVE TRANSCRIPTION REGULATOR PADR"/>
    <property type="match status" value="1"/>
</dbReference>
<sequence>MDVRSMCLGLLAFGDASGYEIKKEFEQGPLRHFMDASFGSIYPALTRMTEDGLLECRMESQDKRPDKKVYSITAKGTEALEAALAGPIGIDKVKSDFSFVMLFADRLPRSRVKALIDEQITFVKDSVAELEETEVGSDNAGASFVRRYGIAINKAQADFLERNRHFIEAAARDDEQPALRHVEPVS</sequence>
<name>A0A845QAB4_9HYPH</name>